<comment type="caution">
    <text evidence="11">The sequence shown here is derived from an EMBL/GenBank/DDBJ whole genome shotgun (WGS) entry which is preliminary data.</text>
</comment>
<evidence type="ECO:0000256" key="9">
    <source>
        <dbReference type="SAM" id="Phobius"/>
    </source>
</evidence>
<proteinExistence type="inferred from homology"/>
<keyword evidence="5 9" id="KW-0812">Transmembrane</keyword>
<evidence type="ECO:0000256" key="6">
    <source>
        <dbReference type="ARBA" id="ARBA00022989"/>
    </source>
</evidence>
<sequence>MGIIPDKYISDLVKGFRRDGRKQRSGWVALSPLAVFLVVYLVSSLLEMDFYKIPITAAFLVASVYALLISRGTTEEKIATFSSGAGDRNVLLMIWIFVLAGAFASSAQAIGAVDATVDLTLKILPDKLLYAGIFLASCFISMAIGTSVGTIVALVPVAAGIAAQTGTETAFMTAIVAGGAFFGDNLSFISDTTIAATRTQECAMKDKFKVNVAIAAPAALAVTALYVFLGSGTEIPGQTEPVGWLKLIPYIMVIWLALAGMNVVSVLALGITVNAILGFSCGDFGWTGWLVSLGKGIGGMGELIIVTMLAGGMLEMIRVNGGIDFIVSGLTRKVSGKRGAELCIAAIVSLANICTANNTIAIITTGRIARDISRKYGVDNRKSASILDTFSCMVQGIIPYGAQMLMAAGLAGVSALSIIKYLYYPYALGLVALLAIVFRFPRKYS</sequence>
<evidence type="ECO:0000256" key="7">
    <source>
        <dbReference type="ARBA" id="ARBA00023136"/>
    </source>
</evidence>
<keyword evidence="6 9" id="KW-1133">Transmembrane helix</keyword>
<dbReference type="Proteomes" id="UP000725002">
    <property type="component" value="Unassembled WGS sequence"/>
</dbReference>
<keyword evidence="7 9" id="KW-0472">Membrane</keyword>
<evidence type="ECO:0000313" key="12">
    <source>
        <dbReference type="Proteomes" id="UP000725002"/>
    </source>
</evidence>
<dbReference type="InterPro" id="IPR052180">
    <property type="entry name" value="NhaC_Na-H+_Antiporter"/>
</dbReference>
<feature type="transmembrane region" description="Helical" evidence="9">
    <location>
        <begin position="250"/>
        <end position="277"/>
    </location>
</feature>
<dbReference type="GO" id="GO:0005886">
    <property type="term" value="C:plasma membrane"/>
    <property type="evidence" value="ECO:0007669"/>
    <property type="project" value="UniProtKB-SubCell"/>
</dbReference>
<dbReference type="Pfam" id="PF03553">
    <property type="entry name" value="Na_H_antiporter"/>
    <property type="match status" value="2"/>
</dbReference>
<evidence type="ECO:0000256" key="4">
    <source>
        <dbReference type="ARBA" id="ARBA00022475"/>
    </source>
</evidence>
<keyword evidence="3" id="KW-0050">Antiport</keyword>
<feature type="transmembrane region" description="Helical" evidence="9">
    <location>
        <begin position="422"/>
        <end position="440"/>
    </location>
</feature>
<comment type="similarity">
    <text evidence="8">Belongs to the NhaC Na(+)/H(+) (TC 2.A.35) antiporter family.</text>
</comment>
<feature type="transmembrane region" description="Helical" evidence="9">
    <location>
        <begin position="27"/>
        <end position="45"/>
    </location>
</feature>
<evidence type="ECO:0000256" key="2">
    <source>
        <dbReference type="ARBA" id="ARBA00022448"/>
    </source>
</evidence>
<evidence type="ECO:0000256" key="5">
    <source>
        <dbReference type="ARBA" id="ARBA00022692"/>
    </source>
</evidence>
<feature type="transmembrane region" description="Helical" evidence="9">
    <location>
        <begin position="289"/>
        <end position="310"/>
    </location>
</feature>
<accession>A0A940DR47</accession>
<name>A0A940DR47_9BACT</name>
<dbReference type="AlphaFoldDB" id="A0A940DR47"/>
<reference evidence="11" key="1">
    <citation type="submission" date="2020-10" db="EMBL/GenBank/DDBJ databases">
        <authorList>
            <person name="Gilroy R."/>
        </authorList>
    </citation>
    <scope>NUCLEOTIDE SEQUENCE</scope>
    <source>
        <strain evidence="11">G3-8215</strain>
    </source>
</reference>
<evidence type="ECO:0000313" key="11">
    <source>
        <dbReference type="EMBL" id="MBO8483464.1"/>
    </source>
</evidence>
<feature type="domain" description="Na+/H+ antiporter NhaC-like C-terminal" evidence="10">
    <location>
        <begin position="35"/>
        <end position="230"/>
    </location>
</feature>
<keyword evidence="2" id="KW-0813">Transport</keyword>
<comment type="subcellular location">
    <subcellularLocation>
        <location evidence="1">Cell membrane</location>
        <topology evidence="1">Multi-pass membrane protein</topology>
    </subcellularLocation>
</comment>
<feature type="transmembrane region" description="Helical" evidence="9">
    <location>
        <begin position="51"/>
        <end position="69"/>
    </location>
</feature>
<keyword evidence="4" id="KW-1003">Cell membrane</keyword>
<dbReference type="InterPro" id="IPR018461">
    <property type="entry name" value="Na/H_Antiport_NhaC-like_C"/>
</dbReference>
<feature type="transmembrane region" description="Helical" evidence="9">
    <location>
        <begin position="210"/>
        <end position="229"/>
    </location>
</feature>
<dbReference type="PANTHER" id="PTHR33451:SF5">
    <property type="entry name" value="NA+_H+ ANTIPORTER"/>
    <property type="match status" value="1"/>
</dbReference>
<dbReference type="PANTHER" id="PTHR33451">
    <property type="entry name" value="MALATE-2H(+)/NA(+)-LACTATE ANTIPORTER"/>
    <property type="match status" value="1"/>
</dbReference>
<feature type="transmembrane region" description="Helical" evidence="9">
    <location>
        <begin position="90"/>
        <end position="110"/>
    </location>
</feature>
<evidence type="ECO:0000256" key="1">
    <source>
        <dbReference type="ARBA" id="ARBA00004651"/>
    </source>
</evidence>
<reference evidence="11" key="2">
    <citation type="journal article" date="2021" name="PeerJ">
        <title>Extensive microbial diversity within the chicken gut microbiome revealed by metagenomics and culture.</title>
        <authorList>
            <person name="Gilroy R."/>
            <person name="Ravi A."/>
            <person name="Getino M."/>
            <person name="Pursley I."/>
            <person name="Horton D.L."/>
            <person name="Alikhan N.F."/>
            <person name="Baker D."/>
            <person name="Gharbi K."/>
            <person name="Hall N."/>
            <person name="Watson M."/>
            <person name="Adriaenssens E.M."/>
            <person name="Foster-Nyarko E."/>
            <person name="Jarju S."/>
            <person name="Secka A."/>
            <person name="Antonio M."/>
            <person name="Oren A."/>
            <person name="Chaudhuri R.R."/>
            <person name="La Ragione R."/>
            <person name="Hildebrand F."/>
            <person name="Pallen M.J."/>
        </authorList>
    </citation>
    <scope>NUCLEOTIDE SEQUENCE</scope>
    <source>
        <strain evidence="11">G3-8215</strain>
    </source>
</reference>
<organism evidence="11 12">
    <name type="scientific">Candidatus Cryptobacteroides avicola</name>
    <dbReference type="NCBI Taxonomy" id="2840757"/>
    <lineage>
        <taxon>Bacteria</taxon>
        <taxon>Pseudomonadati</taxon>
        <taxon>Bacteroidota</taxon>
        <taxon>Bacteroidia</taxon>
        <taxon>Bacteroidales</taxon>
        <taxon>Candidatus Cryptobacteroides</taxon>
    </lineage>
</organism>
<feature type="transmembrane region" description="Helical" evidence="9">
    <location>
        <begin position="130"/>
        <end position="158"/>
    </location>
</feature>
<protein>
    <submittedName>
        <fullName evidence="11">Na+/H+ antiporter NhaC family protein</fullName>
    </submittedName>
</protein>
<feature type="domain" description="Na+/H+ antiporter NhaC-like C-terminal" evidence="10">
    <location>
        <begin position="253"/>
        <end position="439"/>
    </location>
</feature>
<dbReference type="GO" id="GO:0015297">
    <property type="term" value="F:antiporter activity"/>
    <property type="evidence" value="ECO:0007669"/>
    <property type="project" value="UniProtKB-KW"/>
</dbReference>
<evidence type="ECO:0000256" key="3">
    <source>
        <dbReference type="ARBA" id="ARBA00022449"/>
    </source>
</evidence>
<evidence type="ECO:0000259" key="10">
    <source>
        <dbReference type="Pfam" id="PF03553"/>
    </source>
</evidence>
<gene>
    <name evidence="11" type="ORF">IAB75_05060</name>
</gene>
<dbReference type="EMBL" id="JADILV010000035">
    <property type="protein sequence ID" value="MBO8483464.1"/>
    <property type="molecule type" value="Genomic_DNA"/>
</dbReference>
<evidence type="ECO:0000256" key="8">
    <source>
        <dbReference type="ARBA" id="ARBA00038435"/>
    </source>
</evidence>